<feature type="transmembrane region" description="Helical" evidence="1">
    <location>
        <begin position="353"/>
        <end position="372"/>
    </location>
</feature>
<dbReference type="STRING" id="39841.SAMN05660836_00641"/>
<dbReference type="GO" id="GO:0043190">
    <property type="term" value="C:ATP-binding cassette (ABC) transporter complex"/>
    <property type="evidence" value="ECO:0007669"/>
    <property type="project" value="InterPro"/>
</dbReference>
<keyword evidence="3" id="KW-1185">Reference proteome</keyword>
<organism evidence="2 3">
    <name type="scientific">Thermodesulforhabdus norvegica</name>
    <dbReference type="NCBI Taxonomy" id="39841"/>
    <lineage>
        <taxon>Bacteria</taxon>
        <taxon>Pseudomonadati</taxon>
        <taxon>Thermodesulfobacteriota</taxon>
        <taxon>Syntrophobacteria</taxon>
        <taxon>Syntrophobacterales</taxon>
        <taxon>Thermodesulforhabdaceae</taxon>
        <taxon>Thermodesulforhabdus</taxon>
    </lineage>
</organism>
<evidence type="ECO:0000313" key="2">
    <source>
        <dbReference type="EMBL" id="SFM52128.1"/>
    </source>
</evidence>
<dbReference type="PANTHER" id="PTHR30188:SF3">
    <property type="entry name" value="ABC TRANSPORTER PERMEASE"/>
    <property type="match status" value="1"/>
</dbReference>
<dbReference type="AlphaFoldDB" id="A0A1I4RIQ9"/>
<dbReference type="InterPro" id="IPR003453">
    <property type="entry name" value="ABC_MlaE_roteobac"/>
</dbReference>
<sequence length="373" mass="40644">MPNNLNVANVKDEYIVDNIRSPDDFLFHYRQIASLLDKRTRPLRVRIGSGVPRGGALRIFLKKLDSLSADRGVPCEIVVEGAVLPVVEKAEKPLKDFPRELNGQGYSFPISILDALGAKILDLLKQYEDCSRFVGMLLLHFVNLLTLRTKFRFGEWLYQLEHTGARAMPIVGLMSFLIGLVTAFQAAVQLRQFGANIFVADLVALAMARELAPLITAILMVGRTTSAFTAEIGTMKVNEELDALKVLNINILDYLVIPRVLSAALAGPLLTAWSLGAGLSGGMMVASLGLDVTPYSFLQEVYGILTLTDLWVGFLKSVLFALAAGLIGCYMGLRTGISADSVGRQTTRAVINALFAVILIDAFVTVLAHAFGW</sequence>
<dbReference type="PANTHER" id="PTHR30188">
    <property type="entry name" value="ABC TRANSPORTER PERMEASE PROTEIN-RELATED"/>
    <property type="match status" value="1"/>
</dbReference>
<dbReference type="InterPro" id="IPR030802">
    <property type="entry name" value="Permease_MalE"/>
</dbReference>
<feature type="transmembrane region" description="Helical" evidence="1">
    <location>
        <begin position="167"/>
        <end position="188"/>
    </location>
</feature>
<name>A0A1I4RIQ9_9BACT</name>
<dbReference type="GO" id="GO:0005548">
    <property type="term" value="F:phospholipid transporter activity"/>
    <property type="evidence" value="ECO:0007669"/>
    <property type="project" value="TreeGrafter"/>
</dbReference>
<dbReference type="OrthoDB" id="9805022at2"/>
<protein>
    <submittedName>
        <fullName evidence="2">Phospholipid/cholesterol/gamma-HCH transport system permease protein</fullName>
    </submittedName>
</protein>
<feature type="transmembrane region" description="Helical" evidence="1">
    <location>
        <begin position="310"/>
        <end position="333"/>
    </location>
</feature>
<evidence type="ECO:0000313" key="3">
    <source>
        <dbReference type="Proteomes" id="UP000199611"/>
    </source>
</evidence>
<evidence type="ECO:0000256" key="1">
    <source>
        <dbReference type="RuleBase" id="RU362044"/>
    </source>
</evidence>
<proteinExistence type="inferred from homology"/>
<comment type="similarity">
    <text evidence="1">Belongs to the MlaE permease family.</text>
</comment>
<keyword evidence="1" id="KW-0472">Membrane</keyword>
<comment type="caution">
    <text evidence="1">Lacks conserved residue(s) required for the propagation of feature annotation.</text>
</comment>
<dbReference type="NCBIfam" id="TIGR00056">
    <property type="entry name" value="MlaE family lipid ABC transporter permease subunit"/>
    <property type="match status" value="1"/>
</dbReference>
<gene>
    <name evidence="2" type="ORF">SAMN05660836_00641</name>
</gene>
<keyword evidence="1" id="KW-1133">Transmembrane helix</keyword>
<keyword evidence="1" id="KW-0812">Transmembrane</keyword>
<dbReference type="EMBL" id="FOUU01000001">
    <property type="protein sequence ID" value="SFM52128.1"/>
    <property type="molecule type" value="Genomic_DNA"/>
</dbReference>
<dbReference type="Proteomes" id="UP000199611">
    <property type="component" value="Unassembled WGS sequence"/>
</dbReference>
<dbReference type="Pfam" id="PF02405">
    <property type="entry name" value="MlaE"/>
    <property type="match status" value="1"/>
</dbReference>
<reference evidence="2 3" key="1">
    <citation type="submission" date="2016-10" db="EMBL/GenBank/DDBJ databases">
        <authorList>
            <person name="de Groot N.N."/>
        </authorList>
    </citation>
    <scope>NUCLEOTIDE SEQUENCE [LARGE SCALE GENOMIC DNA]</scope>
    <source>
        <strain evidence="2 3">DSM 9990</strain>
    </source>
</reference>
<accession>A0A1I4RIQ9</accession>